<evidence type="ECO:0000259" key="2">
    <source>
        <dbReference type="PROSITE" id="PS50011"/>
    </source>
</evidence>
<protein>
    <recommendedName>
        <fullName evidence="2">Protein kinase domain-containing protein</fullName>
    </recommendedName>
</protein>
<dbReference type="AlphaFoldDB" id="G4YFJ5"/>
<dbReference type="PANTHER" id="PTHR44329:SF214">
    <property type="entry name" value="PROTEIN KINASE DOMAIN-CONTAINING PROTEIN"/>
    <property type="match status" value="1"/>
</dbReference>
<dbReference type="InterPro" id="IPR011009">
    <property type="entry name" value="Kinase-like_dom_sf"/>
</dbReference>
<gene>
    <name evidence="3" type="ORF">PHYSODRAFT_257653</name>
</gene>
<dbReference type="GO" id="GO:0005524">
    <property type="term" value="F:ATP binding"/>
    <property type="evidence" value="ECO:0007669"/>
    <property type="project" value="InterPro"/>
</dbReference>
<evidence type="ECO:0000256" key="1">
    <source>
        <dbReference type="SAM" id="Phobius"/>
    </source>
</evidence>
<dbReference type="SMART" id="SM00220">
    <property type="entry name" value="S_TKc"/>
    <property type="match status" value="1"/>
</dbReference>
<dbReference type="InterPro" id="IPR008271">
    <property type="entry name" value="Ser/Thr_kinase_AS"/>
</dbReference>
<dbReference type="PROSITE" id="PS00108">
    <property type="entry name" value="PROTEIN_KINASE_ST"/>
    <property type="match status" value="1"/>
</dbReference>
<keyword evidence="1" id="KW-1133">Transmembrane helix</keyword>
<feature type="transmembrane region" description="Helical" evidence="1">
    <location>
        <begin position="197"/>
        <end position="221"/>
    </location>
</feature>
<dbReference type="InParanoid" id="G4YFJ5"/>
<dbReference type="Pfam" id="PF07714">
    <property type="entry name" value="PK_Tyr_Ser-Thr"/>
    <property type="match status" value="1"/>
</dbReference>
<dbReference type="GO" id="GO:0004674">
    <property type="term" value="F:protein serine/threonine kinase activity"/>
    <property type="evidence" value="ECO:0007669"/>
    <property type="project" value="TreeGrafter"/>
</dbReference>
<dbReference type="SUPFAM" id="SSF56112">
    <property type="entry name" value="Protein kinase-like (PK-like)"/>
    <property type="match status" value="1"/>
</dbReference>
<dbReference type="Proteomes" id="UP000002640">
    <property type="component" value="Unassembled WGS sequence"/>
</dbReference>
<dbReference type="EMBL" id="JH159151">
    <property type="protein sequence ID" value="EGZ26980.1"/>
    <property type="molecule type" value="Genomic_DNA"/>
</dbReference>
<reference evidence="3 4" key="1">
    <citation type="journal article" date="2006" name="Science">
        <title>Phytophthora genome sequences uncover evolutionary origins and mechanisms of pathogenesis.</title>
        <authorList>
            <person name="Tyler B.M."/>
            <person name="Tripathy S."/>
            <person name="Zhang X."/>
            <person name="Dehal P."/>
            <person name="Jiang R.H."/>
            <person name="Aerts A."/>
            <person name="Arredondo F.D."/>
            <person name="Baxter L."/>
            <person name="Bensasson D."/>
            <person name="Beynon J.L."/>
            <person name="Chapman J."/>
            <person name="Damasceno C.M."/>
            <person name="Dorrance A.E."/>
            <person name="Dou D."/>
            <person name="Dickerman A.W."/>
            <person name="Dubchak I.L."/>
            <person name="Garbelotto M."/>
            <person name="Gijzen M."/>
            <person name="Gordon S.G."/>
            <person name="Govers F."/>
            <person name="Grunwald N.J."/>
            <person name="Huang W."/>
            <person name="Ivors K.L."/>
            <person name="Jones R.W."/>
            <person name="Kamoun S."/>
            <person name="Krampis K."/>
            <person name="Lamour K.H."/>
            <person name="Lee M.K."/>
            <person name="McDonald W.H."/>
            <person name="Medina M."/>
            <person name="Meijer H.J."/>
            <person name="Nordberg E.K."/>
            <person name="Maclean D.J."/>
            <person name="Ospina-Giraldo M.D."/>
            <person name="Morris P.F."/>
            <person name="Phuntumart V."/>
            <person name="Putnam N.H."/>
            <person name="Rash S."/>
            <person name="Rose J.K."/>
            <person name="Sakihama Y."/>
            <person name="Salamov A.A."/>
            <person name="Savidor A."/>
            <person name="Scheuring C.F."/>
            <person name="Smith B.M."/>
            <person name="Sobral B.W."/>
            <person name="Terry A."/>
            <person name="Torto-Alalibo T.A."/>
            <person name="Win J."/>
            <person name="Xu Z."/>
            <person name="Zhang H."/>
            <person name="Grigoriev I.V."/>
            <person name="Rokhsar D.S."/>
            <person name="Boore J.L."/>
        </authorList>
    </citation>
    <scope>NUCLEOTIDE SEQUENCE [LARGE SCALE GENOMIC DNA]</scope>
    <source>
        <strain evidence="3 4">P6497</strain>
    </source>
</reference>
<dbReference type="Gene3D" id="1.10.510.10">
    <property type="entry name" value="Transferase(Phosphotransferase) domain 1"/>
    <property type="match status" value="1"/>
</dbReference>
<keyword evidence="1" id="KW-0472">Membrane</keyword>
<evidence type="ECO:0000313" key="4">
    <source>
        <dbReference type="Proteomes" id="UP000002640"/>
    </source>
</evidence>
<keyword evidence="1" id="KW-0812">Transmembrane</keyword>
<dbReference type="STRING" id="1094619.G4YFJ5"/>
<dbReference type="InterPro" id="IPR000719">
    <property type="entry name" value="Prot_kinase_dom"/>
</dbReference>
<name>G4YFJ5_PHYSP</name>
<dbReference type="SMR" id="G4YFJ5"/>
<dbReference type="PANTHER" id="PTHR44329">
    <property type="entry name" value="SERINE/THREONINE-PROTEIN KINASE TNNI3K-RELATED"/>
    <property type="match status" value="1"/>
</dbReference>
<dbReference type="InterPro" id="IPR051681">
    <property type="entry name" value="Ser/Thr_Kinases-Pseudokinases"/>
</dbReference>
<sequence>MYTVLAWYSGINCDGTPYDVFISDSSDCITNVSCTTDNTADSSHLASLSTVCTTDYMAATKELFGDSPYLLLESYKDLNCETLGYAEGFFASGNCEGSSGLSAFSIATIDNNGSASVRSYNGSLCPESSFLYSLEADADAIQSHSCVDYFYKWYSSNDIISSTSVSSSGSINNDKIVTEAPTYSPTPSPTPSPKPTLSTAAIIGISVGALFVVVLIIAAIFCCKRRSRAKSTTESHLQPTASLGSAQAAPFAVPYRETTSLWNDDLIVAKRIPRDKVRIKTLLSQGAYGEVYSGVFNGLPVAVKMLLPITRTNLQHVNEFLAEAKMTATMDHPHIVSFIGVAWDSLSDLCVVLEFMDGGDLRSLLNQYEEKRHPVGFNRQKAVIALQVCHALAYLHSLMPPVIHRDLKSRNVLLNRAMEAKLSDFGISRERMERTMTAGVGTSLWMAPEVMLGEWYDDKADMFSFGVLLSELDVHTLPYANAKKCSRDSYGRQLPETEGSGGEPEVLYRLQTTLSHEL</sequence>
<organism evidence="3 4">
    <name type="scientific">Phytophthora sojae (strain P6497)</name>
    <name type="common">Soybean stem and root rot agent</name>
    <name type="synonym">Phytophthora megasperma f. sp. glycines</name>
    <dbReference type="NCBI Taxonomy" id="1094619"/>
    <lineage>
        <taxon>Eukaryota</taxon>
        <taxon>Sar</taxon>
        <taxon>Stramenopiles</taxon>
        <taxon>Oomycota</taxon>
        <taxon>Peronosporomycetes</taxon>
        <taxon>Peronosporales</taxon>
        <taxon>Peronosporaceae</taxon>
        <taxon>Phytophthora</taxon>
    </lineage>
</organism>
<dbReference type="OMA" id="WYSGINC"/>
<evidence type="ECO:0000313" key="3">
    <source>
        <dbReference type="EMBL" id="EGZ26980.1"/>
    </source>
</evidence>
<dbReference type="InterPro" id="IPR001245">
    <property type="entry name" value="Ser-Thr/Tyr_kinase_cat_dom"/>
</dbReference>
<accession>G4YFJ5</accession>
<keyword evidence="4" id="KW-1185">Reference proteome</keyword>
<proteinExistence type="predicted"/>
<dbReference type="GeneID" id="20638887"/>
<dbReference type="KEGG" id="psoj:PHYSODRAFT_257653"/>
<dbReference type="RefSeq" id="XP_009514255.1">
    <property type="nucleotide sequence ID" value="XM_009515960.1"/>
</dbReference>
<feature type="domain" description="Protein kinase" evidence="2">
    <location>
        <begin position="277"/>
        <end position="518"/>
    </location>
</feature>
<dbReference type="PROSITE" id="PS50011">
    <property type="entry name" value="PROTEIN_KINASE_DOM"/>
    <property type="match status" value="1"/>
</dbReference>